<dbReference type="EMBL" id="UINC01014392">
    <property type="protein sequence ID" value="SVA61412.1"/>
    <property type="molecule type" value="Genomic_DNA"/>
</dbReference>
<dbReference type="Pfam" id="PF13231">
    <property type="entry name" value="PMT_2"/>
    <property type="match status" value="1"/>
</dbReference>
<dbReference type="GO" id="GO:0008610">
    <property type="term" value="P:lipid biosynthetic process"/>
    <property type="evidence" value="ECO:0007669"/>
    <property type="project" value="UniProtKB-ARBA"/>
</dbReference>
<evidence type="ECO:0000256" key="7">
    <source>
        <dbReference type="ARBA" id="ARBA00023136"/>
    </source>
</evidence>
<feature type="transmembrane region" description="Helical" evidence="8">
    <location>
        <begin position="268"/>
        <end position="287"/>
    </location>
</feature>
<evidence type="ECO:0000256" key="1">
    <source>
        <dbReference type="ARBA" id="ARBA00004651"/>
    </source>
</evidence>
<proteinExistence type="predicted"/>
<feature type="transmembrane region" description="Helical" evidence="8">
    <location>
        <begin position="213"/>
        <end position="232"/>
    </location>
</feature>
<feature type="transmembrane region" description="Helical" evidence="8">
    <location>
        <begin position="54"/>
        <end position="74"/>
    </location>
</feature>
<gene>
    <name evidence="10" type="ORF">METZ01_LOCUS114266</name>
</gene>
<name>A0A381XA33_9ZZZZ</name>
<dbReference type="PANTHER" id="PTHR33908:SF11">
    <property type="entry name" value="MEMBRANE PROTEIN"/>
    <property type="match status" value="1"/>
</dbReference>
<dbReference type="AlphaFoldDB" id="A0A381XA33"/>
<feature type="non-terminal residue" evidence="10">
    <location>
        <position position="307"/>
    </location>
</feature>
<feature type="transmembrane region" description="Helical" evidence="8">
    <location>
        <begin position="238"/>
        <end position="256"/>
    </location>
</feature>
<keyword evidence="3" id="KW-0328">Glycosyltransferase</keyword>
<comment type="subcellular location">
    <subcellularLocation>
        <location evidence="1">Cell membrane</location>
        <topology evidence="1">Multi-pass membrane protein</topology>
    </subcellularLocation>
</comment>
<feature type="transmembrane region" description="Helical" evidence="8">
    <location>
        <begin position="80"/>
        <end position="110"/>
    </location>
</feature>
<feature type="transmembrane region" description="Helical" evidence="8">
    <location>
        <begin position="185"/>
        <end position="206"/>
    </location>
</feature>
<feature type="transmembrane region" description="Helical" evidence="8">
    <location>
        <begin position="122"/>
        <end position="139"/>
    </location>
</feature>
<sequence length="307" mass="35529">MDYQNAQRLIGVIFSIATIFPVYLLCTRFFKKSYSLLGVALFIFEPRLIQNSSIGTPESMYIFLLATLLFLFLSDNFKKIYLAFLIVGLLSLVRYEGLILIIPLSVVFFIRFRTKKINIFRYLLCLAIFSMLIIPVGYMKNETMGHDGFVSHISAGPEYYQTSIEENISTSGDFLKNGIINMGKYLGWVQLPFFIIFVPLGVLLFFKNMDYKKITIISIAIMILIPAFYAYSRDFSETKYLYALFPIFSLVSCLAFKKFFDMSNKKNLIFCLILIGIIFSSVIFLDWKAEDVEHYKETYQILVQISD</sequence>
<dbReference type="GO" id="GO:0016763">
    <property type="term" value="F:pentosyltransferase activity"/>
    <property type="evidence" value="ECO:0007669"/>
    <property type="project" value="TreeGrafter"/>
</dbReference>
<accession>A0A381XA33</accession>
<keyword evidence="4" id="KW-0808">Transferase</keyword>
<feature type="domain" description="Glycosyltransferase RgtA/B/C/D-like" evidence="9">
    <location>
        <begin position="5"/>
        <end position="131"/>
    </location>
</feature>
<feature type="transmembrane region" description="Helical" evidence="8">
    <location>
        <begin position="6"/>
        <end position="26"/>
    </location>
</feature>
<dbReference type="PANTHER" id="PTHR33908">
    <property type="entry name" value="MANNOSYLTRANSFERASE YKCB-RELATED"/>
    <property type="match status" value="1"/>
</dbReference>
<evidence type="ECO:0000256" key="4">
    <source>
        <dbReference type="ARBA" id="ARBA00022679"/>
    </source>
</evidence>
<evidence type="ECO:0000256" key="6">
    <source>
        <dbReference type="ARBA" id="ARBA00022989"/>
    </source>
</evidence>
<organism evidence="10">
    <name type="scientific">marine metagenome</name>
    <dbReference type="NCBI Taxonomy" id="408172"/>
    <lineage>
        <taxon>unclassified sequences</taxon>
        <taxon>metagenomes</taxon>
        <taxon>ecological metagenomes</taxon>
    </lineage>
</organism>
<evidence type="ECO:0000313" key="10">
    <source>
        <dbReference type="EMBL" id="SVA61412.1"/>
    </source>
</evidence>
<dbReference type="GO" id="GO:0005886">
    <property type="term" value="C:plasma membrane"/>
    <property type="evidence" value="ECO:0007669"/>
    <property type="project" value="UniProtKB-SubCell"/>
</dbReference>
<protein>
    <recommendedName>
        <fullName evidence="9">Glycosyltransferase RgtA/B/C/D-like domain-containing protein</fullName>
    </recommendedName>
</protein>
<evidence type="ECO:0000256" key="8">
    <source>
        <dbReference type="SAM" id="Phobius"/>
    </source>
</evidence>
<evidence type="ECO:0000259" key="9">
    <source>
        <dbReference type="Pfam" id="PF13231"/>
    </source>
</evidence>
<keyword evidence="7 8" id="KW-0472">Membrane</keyword>
<evidence type="ECO:0000256" key="3">
    <source>
        <dbReference type="ARBA" id="ARBA00022676"/>
    </source>
</evidence>
<dbReference type="InterPro" id="IPR038731">
    <property type="entry name" value="RgtA/B/C-like"/>
</dbReference>
<dbReference type="InterPro" id="IPR050297">
    <property type="entry name" value="LipidA_mod_glycosyltrf_83"/>
</dbReference>
<reference evidence="10" key="1">
    <citation type="submission" date="2018-05" db="EMBL/GenBank/DDBJ databases">
        <authorList>
            <person name="Lanie J.A."/>
            <person name="Ng W.-L."/>
            <person name="Kazmierczak K.M."/>
            <person name="Andrzejewski T.M."/>
            <person name="Davidsen T.M."/>
            <person name="Wayne K.J."/>
            <person name="Tettelin H."/>
            <person name="Glass J.I."/>
            <person name="Rusch D."/>
            <person name="Podicherti R."/>
            <person name="Tsui H.-C.T."/>
            <person name="Winkler M.E."/>
        </authorList>
    </citation>
    <scope>NUCLEOTIDE SEQUENCE</scope>
</reference>
<evidence type="ECO:0000256" key="2">
    <source>
        <dbReference type="ARBA" id="ARBA00022475"/>
    </source>
</evidence>
<keyword evidence="2" id="KW-1003">Cell membrane</keyword>
<keyword evidence="6 8" id="KW-1133">Transmembrane helix</keyword>
<evidence type="ECO:0000256" key="5">
    <source>
        <dbReference type="ARBA" id="ARBA00022692"/>
    </source>
</evidence>
<keyword evidence="5 8" id="KW-0812">Transmembrane</keyword>